<feature type="transmembrane region" description="Helical" evidence="7">
    <location>
        <begin position="448"/>
        <end position="472"/>
    </location>
</feature>
<evidence type="ECO:0000313" key="10">
    <source>
        <dbReference type="Proteomes" id="UP000238350"/>
    </source>
</evidence>
<evidence type="ECO:0000259" key="8">
    <source>
        <dbReference type="PROSITE" id="PS50850"/>
    </source>
</evidence>
<dbReference type="PANTHER" id="PTHR43791:SF1">
    <property type="entry name" value="ALLANTOATE PERMEASE"/>
    <property type="match status" value="1"/>
</dbReference>
<comment type="subcellular location">
    <subcellularLocation>
        <location evidence="1">Membrane</location>
        <topology evidence="1">Multi-pass membrane protein</topology>
    </subcellularLocation>
</comment>
<dbReference type="GO" id="GO:0016020">
    <property type="term" value="C:membrane"/>
    <property type="evidence" value="ECO:0007669"/>
    <property type="project" value="UniProtKB-SubCell"/>
</dbReference>
<feature type="domain" description="Major facilitator superfamily (MFS) profile" evidence="8">
    <location>
        <begin position="62"/>
        <end position="479"/>
    </location>
</feature>
<gene>
    <name evidence="9" type="ORF">B9G98_00633</name>
</gene>
<keyword evidence="4 7" id="KW-1133">Transmembrane helix</keyword>
<dbReference type="FunFam" id="1.20.1250.20:FF:000064">
    <property type="entry name" value="MFS allantoate transporter"/>
    <property type="match status" value="1"/>
</dbReference>
<organism evidence="9 10">
    <name type="scientific">Wickerhamiella sorbophila</name>
    <dbReference type="NCBI Taxonomy" id="45607"/>
    <lineage>
        <taxon>Eukaryota</taxon>
        <taxon>Fungi</taxon>
        <taxon>Dikarya</taxon>
        <taxon>Ascomycota</taxon>
        <taxon>Saccharomycotina</taxon>
        <taxon>Dipodascomycetes</taxon>
        <taxon>Dipodascales</taxon>
        <taxon>Trichomonascaceae</taxon>
        <taxon>Wickerhamiella</taxon>
    </lineage>
</organism>
<feature type="transmembrane region" description="Helical" evidence="7">
    <location>
        <begin position="98"/>
        <end position="120"/>
    </location>
</feature>
<dbReference type="InterPro" id="IPR036259">
    <property type="entry name" value="MFS_trans_sf"/>
</dbReference>
<keyword evidence="3 7" id="KW-0812">Transmembrane</keyword>
<evidence type="ECO:0000256" key="5">
    <source>
        <dbReference type="ARBA" id="ARBA00023136"/>
    </source>
</evidence>
<evidence type="ECO:0000256" key="2">
    <source>
        <dbReference type="ARBA" id="ARBA00022448"/>
    </source>
</evidence>
<feature type="transmembrane region" description="Helical" evidence="7">
    <location>
        <begin position="126"/>
        <end position="146"/>
    </location>
</feature>
<dbReference type="InterPro" id="IPR011701">
    <property type="entry name" value="MFS"/>
</dbReference>
<feature type="transmembrane region" description="Helical" evidence="7">
    <location>
        <begin position="416"/>
        <end position="436"/>
    </location>
</feature>
<dbReference type="InterPro" id="IPR020846">
    <property type="entry name" value="MFS_dom"/>
</dbReference>
<dbReference type="CDD" id="cd17327">
    <property type="entry name" value="MFS_FEN2_like"/>
    <property type="match status" value="1"/>
</dbReference>
<keyword evidence="10" id="KW-1185">Reference proteome</keyword>
<evidence type="ECO:0000256" key="3">
    <source>
        <dbReference type="ARBA" id="ARBA00022692"/>
    </source>
</evidence>
<dbReference type="GO" id="GO:0022857">
    <property type="term" value="F:transmembrane transporter activity"/>
    <property type="evidence" value="ECO:0007669"/>
    <property type="project" value="InterPro"/>
</dbReference>
<feature type="transmembrane region" description="Helical" evidence="7">
    <location>
        <begin position="158"/>
        <end position="179"/>
    </location>
</feature>
<dbReference type="GeneID" id="36514382"/>
<feature type="transmembrane region" description="Helical" evidence="7">
    <location>
        <begin position="358"/>
        <end position="375"/>
    </location>
</feature>
<reference evidence="9 10" key="1">
    <citation type="submission" date="2017-04" db="EMBL/GenBank/DDBJ databases">
        <title>Genome sequencing of [Candida] sorbophila.</title>
        <authorList>
            <person name="Ahn J.O."/>
        </authorList>
    </citation>
    <scope>NUCLEOTIDE SEQUENCE [LARGE SCALE GENOMIC DNA]</scope>
    <source>
        <strain evidence="9 10">DS02</strain>
    </source>
</reference>
<comment type="caution">
    <text evidence="9">The sequence shown here is derived from an EMBL/GenBank/DDBJ whole genome shotgun (WGS) entry which is preliminary data.</text>
</comment>
<keyword evidence="5 7" id="KW-0472">Membrane</keyword>
<feature type="transmembrane region" description="Helical" evidence="7">
    <location>
        <begin position="325"/>
        <end position="351"/>
    </location>
</feature>
<sequence length="508" mass="56266">MSLEEKKADYEITKQDSEFSTEVVDLDILDAGVDQAAKYVRDDLVLDEATDRALRFKADIYICSFMCLIYAIQFMDKTATSAASVMGLIQDLRMEGKMYSWVGSSFYLGYLVFEFPMGFVLQHFPLAKTTGIIIAAWGTVVACSGASQNYAGFISTRVLLGALEGGITPSFMVVTSQWYKRNEQFTRTLFWFGFNGVGTILGGAIGYGLLVNTSLAIAGWRLLFIILGVITIVAGVGFFFHIPNNPSEAWFLNDTERSLQVERIRNNKQGYGSPKIKWYQVREAFIDPRTWIYFAFPVVNNVPNGGITNFQSLLLKQMGYDSEDALLLSMVSGAVEVVGCCATGVLAMYIWNRFRMGWALYGSAFTVMSLCLLAWCPTQSGQMAGLFLYSYFTPLSYIGIISTISSNTAGRTKKTVASAMMLIGYCVGNLVGPQTFKPSEAATGYHTAKIAMAACSVAAFGLQVALTLLNYFSNKKRDRENKKLPSDIVNAEFADLTDFENPEFRYEL</sequence>
<dbReference type="SUPFAM" id="SSF103473">
    <property type="entry name" value="MFS general substrate transporter"/>
    <property type="match status" value="1"/>
</dbReference>
<comment type="similarity">
    <text evidence="6">Belongs to the major facilitator superfamily. Allantoate permease family.</text>
</comment>
<proteinExistence type="inferred from homology"/>
<dbReference type="STRING" id="45607.A0A2T0FDD1"/>
<dbReference type="PROSITE" id="PS50850">
    <property type="entry name" value="MFS"/>
    <property type="match status" value="1"/>
</dbReference>
<protein>
    <recommendedName>
        <fullName evidence="8">Major facilitator superfamily (MFS) profile domain-containing protein</fullName>
    </recommendedName>
</protein>
<dbReference type="EMBL" id="NDIQ01000001">
    <property type="protein sequence ID" value="PRT53013.1"/>
    <property type="molecule type" value="Genomic_DNA"/>
</dbReference>
<feature type="transmembrane region" description="Helical" evidence="7">
    <location>
        <begin position="222"/>
        <end position="242"/>
    </location>
</feature>
<feature type="transmembrane region" description="Helical" evidence="7">
    <location>
        <begin position="387"/>
        <end position="404"/>
    </location>
</feature>
<evidence type="ECO:0000256" key="7">
    <source>
        <dbReference type="SAM" id="Phobius"/>
    </source>
</evidence>
<evidence type="ECO:0000256" key="6">
    <source>
        <dbReference type="ARBA" id="ARBA00037968"/>
    </source>
</evidence>
<dbReference type="OrthoDB" id="6730379at2759"/>
<dbReference type="PANTHER" id="PTHR43791">
    <property type="entry name" value="PERMEASE-RELATED"/>
    <property type="match status" value="1"/>
</dbReference>
<evidence type="ECO:0000313" key="9">
    <source>
        <dbReference type="EMBL" id="PRT53013.1"/>
    </source>
</evidence>
<dbReference type="Gene3D" id="1.20.1250.20">
    <property type="entry name" value="MFS general substrate transporter like domains"/>
    <property type="match status" value="1"/>
</dbReference>
<keyword evidence="2" id="KW-0813">Transport</keyword>
<dbReference type="RefSeq" id="XP_024662959.1">
    <property type="nucleotide sequence ID" value="XM_024807191.1"/>
</dbReference>
<dbReference type="AlphaFoldDB" id="A0A2T0FDD1"/>
<evidence type="ECO:0000256" key="1">
    <source>
        <dbReference type="ARBA" id="ARBA00004141"/>
    </source>
</evidence>
<evidence type="ECO:0000256" key="4">
    <source>
        <dbReference type="ARBA" id="ARBA00022989"/>
    </source>
</evidence>
<dbReference type="Proteomes" id="UP000238350">
    <property type="component" value="Unassembled WGS sequence"/>
</dbReference>
<accession>A0A2T0FDD1</accession>
<feature type="transmembrane region" description="Helical" evidence="7">
    <location>
        <begin position="191"/>
        <end position="210"/>
    </location>
</feature>
<dbReference type="Pfam" id="PF07690">
    <property type="entry name" value="MFS_1"/>
    <property type="match status" value="1"/>
</dbReference>
<name>A0A2T0FDD1_9ASCO</name>